<dbReference type="AlphaFoldDB" id="A0A5R9JBN2"/>
<reference evidence="2 3" key="1">
    <citation type="submission" date="2019-05" db="EMBL/GenBank/DDBJ databases">
        <authorList>
            <person name="Pankratov T."/>
            <person name="Grouzdev D."/>
        </authorList>
    </citation>
    <scope>NUCLEOTIDE SEQUENCE [LARGE SCALE GENOMIC DNA]</scope>
    <source>
        <strain evidence="2 3">KEBCLARHB70R</strain>
    </source>
</reference>
<gene>
    <name evidence="2" type="ORF">FE263_01640</name>
</gene>
<accession>A0A5R9JBN2</accession>
<dbReference type="RefSeq" id="WP_138324200.1">
    <property type="nucleotide sequence ID" value="NZ_VCDI01000001.1"/>
</dbReference>
<organism evidence="2 3">
    <name type="scientific">Lichenicoccus roseus</name>
    <dbReference type="NCBI Taxonomy" id="2683649"/>
    <lineage>
        <taxon>Bacteria</taxon>
        <taxon>Pseudomonadati</taxon>
        <taxon>Pseudomonadota</taxon>
        <taxon>Alphaproteobacteria</taxon>
        <taxon>Acetobacterales</taxon>
        <taxon>Acetobacteraceae</taxon>
        <taxon>Lichenicoccus</taxon>
    </lineage>
</organism>
<evidence type="ECO:0000256" key="1">
    <source>
        <dbReference type="SAM" id="MobiDB-lite"/>
    </source>
</evidence>
<comment type="caution">
    <text evidence="2">The sequence shown here is derived from an EMBL/GenBank/DDBJ whole genome shotgun (WGS) entry which is preliminary data.</text>
</comment>
<feature type="region of interest" description="Disordered" evidence="1">
    <location>
        <begin position="15"/>
        <end position="92"/>
    </location>
</feature>
<dbReference type="EMBL" id="VCDI01000001">
    <property type="protein sequence ID" value="TLU73947.1"/>
    <property type="molecule type" value="Genomic_DNA"/>
</dbReference>
<name>A0A5R9JBN2_9PROT</name>
<feature type="compositionally biased region" description="Gly residues" evidence="1">
    <location>
        <begin position="47"/>
        <end position="66"/>
    </location>
</feature>
<sequence>MRPRAIVGLLLPLAACSAPPPTTHTDPFYVAPAMSPGASAPAPSPGPRGGGGGAHGGGASGAGIGQLPGPDQPGSNLPNGSGSMSIGGGQGL</sequence>
<keyword evidence="3" id="KW-1185">Reference proteome</keyword>
<evidence type="ECO:0000313" key="2">
    <source>
        <dbReference type="EMBL" id="TLU73947.1"/>
    </source>
</evidence>
<evidence type="ECO:0000313" key="3">
    <source>
        <dbReference type="Proteomes" id="UP000305654"/>
    </source>
</evidence>
<proteinExistence type="predicted"/>
<dbReference type="Proteomes" id="UP000305654">
    <property type="component" value="Unassembled WGS sequence"/>
</dbReference>
<protein>
    <submittedName>
        <fullName evidence="2">Uncharacterized protein</fullName>
    </submittedName>
</protein>
<feature type="compositionally biased region" description="Low complexity" evidence="1">
    <location>
        <begin position="31"/>
        <end position="41"/>
    </location>
</feature>